<dbReference type="InterPro" id="IPR022383">
    <property type="entry name" value="Lactate/malate_DH_C"/>
</dbReference>
<organism evidence="6 7">
    <name type="scientific">Plasmodiophora brassicae</name>
    <name type="common">Clubroot disease agent</name>
    <dbReference type="NCBI Taxonomy" id="37360"/>
    <lineage>
        <taxon>Eukaryota</taxon>
        <taxon>Sar</taxon>
        <taxon>Rhizaria</taxon>
        <taxon>Endomyxa</taxon>
        <taxon>Phytomyxea</taxon>
        <taxon>Plasmodiophorida</taxon>
        <taxon>Plasmodiophoridae</taxon>
        <taxon>Plasmodiophora</taxon>
    </lineage>
</organism>
<evidence type="ECO:0000256" key="3">
    <source>
        <dbReference type="RuleBase" id="RU003369"/>
    </source>
</evidence>
<dbReference type="Proteomes" id="UP000290189">
    <property type="component" value="Unassembled WGS sequence"/>
</dbReference>
<name>A0A3P3YDB4_PLABS</name>
<dbReference type="PRINTS" id="PR00086">
    <property type="entry name" value="LLDHDRGNASE"/>
</dbReference>
<gene>
    <name evidence="6" type="ORF">PLBR_LOCUS5349</name>
</gene>
<dbReference type="Pfam" id="PF02866">
    <property type="entry name" value="Ldh_1_C"/>
    <property type="match status" value="1"/>
</dbReference>
<dbReference type="SUPFAM" id="SSF51735">
    <property type="entry name" value="NAD(P)-binding Rossmann-fold domains"/>
    <property type="match status" value="1"/>
</dbReference>
<geneLocation type="mitochondrion" evidence="6"/>
<dbReference type="AlphaFoldDB" id="A0A3P3YDB4"/>
<accession>A0A3P3YDB4</accession>
<evidence type="ECO:0000256" key="1">
    <source>
        <dbReference type="ARBA" id="ARBA00023002"/>
    </source>
</evidence>
<dbReference type="SUPFAM" id="SSF56327">
    <property type="entry name" value="LDH C-terminal domain-like"/>
    <property type="match status" value="1"/>
</dbReference>
<protein>
    <recommendedName>
        <fullName evidence="8">L-lactate dehydrogenase</fullName>
    </recommendedName>
</protein>
<feature type="domain" description="Lactate/malate dehydrogenase N-terminal" evidence="4">
    <location>
        <begin position="80"/>
        <end position="215"/>
    </location>
</feature>
<evidence type="ECO:0000259" key="4">
    <source>
        <dbReference type="Pfam" id="PF00056"/>
    </source>
</evidence>
<dbReference type="GO" id="GO:0004459">
    <property type="term" value="F:L-lactate dehydrogenase (NAD+) activity"/>
    <property type="evidence" value="ECO:0007669"/>
    <property type="project" value="TreeGrafter"/>
</dbReference>
<evidence type="ECO:0000256" key="2">
    <source>
        <dbReference type="ARBA" id="ARBA00023027"/>
    </source>
</evidence>
<dbReference type="InterPro" id="IPR001236">
    <property type="entry name" value="Lactate/malate_DH_N"/>
</dbReference>
<sequence length="384" mass="40794">MPTSPACCMQTSVTAPYYNPEAALFRNSASSRFLSPGGGRVTLLECGQKSIVRWRTVGRTFHSVSATTAWPGPSAAMGTVGIIGAGSVGSSIASALVQSGIPQQVVLVDVRQERCRGEALDLADGAFLSDTTVRQGSWSEVAQSNVIVITAGVKQRPGESRDELVGRNCQIFQEICTNLLPIAPDAIVMIVSNPVDVLAAVFQRISKLPAERVIGSGTFLDSMRFREAIAKRLALAPSSIHAYILGEHGDQQIPVLSTVSVGGAPLSAFPNIDEDFLRETAIQTRDRAYEIIKLKGSTYHGIAACVRSLIASILGDRCRVCAVSVYSPAFQTYVSLPAVLGRQGIVRIVPIADTLSPSESSALKTVACSIRDRVDSICKACHCS</sequence>
<comment type="similarity">
    <text evidence="3">Belongs to the LDH/MDH superfamily.</text>
</comment>
<dbReference type="PANTHER" id="PTHR43128">
    <property type="entry name" value="L-2-HYDROXYCARBOXYLATE DEHYDROGENASE (NAD(P)(+))"/>
    <property type="match status" value="1"/>
</dbReference>
<dbReference type="Gene3D" id="3.90.110.10">
    <property type="entry name" value="Lactate dehydrogenase/glycoside hydrolase, family 4, C-terminal"/>
    <property type="match status" value="1"/>
</dbReference>
<dbReference type="EMBL" id="OVEO01000009">
    <property type="protein sequence ID" value="SPQ98134.1"/>
    <property type="molecule type" value="Genomic_DNA"/>
</dbReference>
<keyword evidence="6" id="KW-0496">Mitochondrion</keyword>
<reference evidence="6 7" key="1">
    <citation type="submission" date="2018-03" db="EMBL/GenBank/DDBJ databases">
        <authorList>
            <person name="Fogelqvist J."/>
        </authorList>
    </citation>
    <scope>NUCLEOTIDE SEQUENCE [LARGE SCALE GENOMIC DNA]</scope>
</reference>
<dbReference type="InterPro" id="IPR001557">
    <property type="entry name" value="L-lactate/malate_DH"/>
</dbReference>
<proteinExistence type="inferred from homology"/>
<dbReference type="PANTHER" id="PTHR43128:SF16">
    <property type="entry name" value="L-LACTATE DEHYDROGENASE"/>
    <property type="match status" value="1"/>
</dbReference>
<evidence type="ECO:0000259" key="5">
    <source>
        <dbReference type="Pfam" id="PF02866"/>
    </source>
</evidence>
<keyword evidence="2" id="KW-0520">NAD</keyword>
<dbReference type="Gene3D" id="3.40.50.720">
    <property type="entry name" value="NAD(P)-binding Rossmann-like Domain"/>
    <property type="match status" value="1"/>
</dbReference>
<dbReference type="Pfam" id="PF00056">
    <property type="entry name" value="Ldh_1_N"/>
    <property type="match status" value="1"/>
</dbReference>
<evidence type="ECO:0000313" key="7">
    <source>
        <dbReference type="Proteomes" id="UP000290189"/>
    </source>
</evidence>
<feature type="domain" description="Lactate/malate dehydrogenase C-terminal" evidence="5">
    <location>
        <begin position="218"/>
        <end position="375"/>
    </location>
</feature>
<dbReference type="InterPro" id="IPR015955">
    <property type="entry name" value="Lactate_DH/Glyco_Ohase_4_C"/>
</dbReference>
<evidence type="ECO:0000313" key="6">
    <source>
        <dbReference type="EMBL" id="SPQ98134.1"/>
    </source>
</evidence>
<dbReference type="InterPro" id="IPR036291">
    <property type="entry name" value="NAD(P)-bd_dom_sf"/>
</dbReference>
<keyword evidence="1 3" id="KW-0560">Oxidoreductase</keyword>
<evidence type="ECO:0008006" key="8">
    <source>
        <dbReference type="Google" id="ProtNLM"/>
    </source>
</evidence>
<dbReference type="GO" id="GO:0006089">
    <property type="term" value="P:lactate metabolic process"/>
    <property type="evidence" value="ECO:0007669"/>
    <property type="project" value="TreeGrafter"/>
</dbReference>